<evidence type="ECO:0000256" key="6">
    <source>
        <dbReference type="ARBA" id="ARBA00023274"/>
    </source>
</evidence>
<evidence type="ECO:0000313" key="11">
    <source>
        <dbReference type="EMBL" id="AIE91183.1"/>
    </source>
</evidence>
<dbReference type="InterPro" id="IPR031310">
    <property type="entry name" value="Ribosomal_uL5_N"/>
</dbReference>
<evidence type="ECO:0000256" key="8">
    <source>
        <dbReference type="RuleBase" id="RU003930"/>
    </source>
</evidence>
<comment type="subunit">
    <text evidence="7">Part of the 50S ribosomal subunit; contacts the 5S rRNA and probably tRNA. Forms a bridge to the 30S subunit in the 70S ribosome.</text>
</comment>
<keyword evidence="6 7" id="KW-0687">Ribonucleoprotein</keyword>
<dbReference type="AlphaFoldDB" id="A0A075FJ09"/>
<organism evidence="11">
    <name type="scientific">uncultured marine group II/III euryarchaeote AD1000_108_D01</name>
    <dbReference type="NCBI Taxonomy" id="1457716"/>
    <lineage>
        <taxon>Archaea</taxon>
        <taxon>Methanobacteriati</taxon>
        <taxon>Methanobacteriota</taxon>
        <taxon>environmental samples</taxon>
    </lineage>
</organism>
<dbReference type="GO" id="GO:0000049">
    <property type="term" value="F:tRNA binding"/>
    <property type="evidence" value="ECO:0007669"/>
    <property type="project" value="UniProtKB-UniRule"/>
</dbReference>
<dbReference type="GO" id="GO:1990904">
    <property type="term" value="C:ribonucleoprotein complex"/>
    <property type="evidence" value="ECO:0007669"/>
    <property type="project" value="UniProtKB-KW"/>
</dbReference>
<dbReference type="GO" id="GO:0006412">
    <property type="term" value="P:translation"/>
    <property type="evidence" value="ECO:0007669"/>
    <property type="project" value="UniProtKB-UniRule"/>
</dbReference>
<evidence type="ECO:0000259" key="10">
    <source>
        <dbReference type="Pfam" id="PF00673"/>
    </source>
</evidence>
<keyword evidence="4 7" id="KW-0694">RNA-binding</keyword>
<comment type="similarity">
    <text evidence="1 7 8">Belongs to the universal ribosomal protein uL5 family.</text>
</comment>
<sequence length="175" mass="19908">MSNEGNSMMAPSITKVTVNIGVGEGGQRLQLAERVLEVLTGMKPVRTLATQTNRDLGTRRGAPIGCKVTIRGDDEIQKFLTDAFWVRQNSLPAYNFDSQGNLSFGISDYTDFPKQKYDPDIGIFGMDINVVLERPGHRVSRRRQRSSKVGMRHRVGREESKQWFQERYELEIVEE</sequence>
<keyword evidence="2 7" id="KW-0820">tRNA-binding</keyword>
<evidence type="ECO:0000256" key="5">
    <source>
        <dbReference type="ARBA" id="ARBA00022980"/>
    </source>
</evidence>
<dbReference type="Pfam" id="PF00673">
    <property type="entry name" value="Ribosomal_L5_C"/>
    <property type="match status" value="1"/>
</dbReference>
<keyword evidence="3 7" id="KW-0699">rRNA-binding</keyword>
<dbReference type="Gene3D" id="3.30.1440.10">
    <property type="match status" value="1"/>
</dbReference>
<dbReference type="InterPro" id="IPR022803">
    <property type="entry name" value="Ribosomal_uL5_dom_sf"/>
</dbReference>
<dbReference type="GO" id="GO:0005840">
    <property type="term" value="C:ribosome"/>
    <property type="evidence" value="ECO:0007669"/>
    <property type="project" value="UniProtKB-KW"/>
</dbReference>
<dbReference type="HAMAP" id="MF_01333_A">
    <property type="entry name" value="Ribosomal_uL5_A"/>
    <property type="match status" value="1"/>
</dbReference>
<keyword evidence="5 7" id="KW-0689">Ribosomal protein</keyword>
<name>A0A075FJ09_9EURY</name>
<evidence type="ECO:0000259" key="9">
    <source>
        <dbReference type="Pfam" id="PF00281"/>
    </source>
</evidence>
<dbReference type="PIRSF" id="PIRSF002161">
    <property type="entry name" value="Ribosomal_L5"/>
    <property type="match status" value="1"/>
</dbReference>
<gene>
    <name evidence="11" type="primary">RP-L5</name>
    <name evidence="7" type="synonym">rpl5</name>
    <name evidence="11" type="synonym">rplE</name>
</gene>
<evidence type="ECO:0000256" key="1">
    <source>
        <dbReference type="ARBA" id="ARBA00008553"/>
    </source>
</evidence>
<dbReference type="InterPro" id="IPR002132">
    <property type="entry name" value="Ribosomal_uL5"/>
</dbReference>
<dbReference type="FunFam" id="3.30.1440.10:FF:000002">
    <property type="entry name" value="60S ribosomal protein L11"/>
    <property type="match status" value="1"/>
</dbReference>
<reference evidence="11" key="1">
    <citation type="journal article" date="2014" name="Genome Biol. Evol.">
        <title>Pangenome evidence for extensive interdomain horizontal transfer affecting lineage core and shell genes in uncultured planktonic thaumarchaeota and euryarchaeota.</title>
        <authorList>
            <person name="Deschamps P."/>
            <person name="Zivanovic Y."/>
            <person name="Moreira D."/>
            <person name="Rodriguez-Valera F."/>
            <person name="Lopez-Garcia P."/>
        </authorList>
    </citation>
    <scope>NUCLEOTIDE SEQUENCE</scope>
</reference>
<dbReference type="InterPro" id="IPR031309">
    <property type="entry name" value="Ribosomal_uL5_C"/>
</dbReference>
<evidence type="ECO:0000256" key="3">
    <source>
        <dbReference type="ARBA" id="ARBA00022730"/>
    </source>
</evidence>
<evidence type="ECO:0000256" key="7">
    <source>
        <dbReference type="HAMAP-Rule" id="MF_01333"/>
    </source>
</evidence>
<evidence type="ECO:0000256" key="4">
    <source>
        <dbReference type="ARBA" id="ARBA00022884"/>
    </source>
</evidence>
<dbReference type="InterPro" id="IPR022804">
    <property type="entry name" value="Ribosomal_uL5_arc"/>
</dbReference>
<dbReference type="NCBIfam" id="NF003258">
    <property type="entry name" value="PRK04219.1"/>
    <property type="match status" value="1"/>
</dbReference>
<dbReference type="Pfam" id="PF00281">
    <property type="entry name" value="Ribosomal_L5"/>
    <property type="match status" value="1"/>
</dbReference>
<protein>
    <recommendedName>
        <fullName evidence="7">Large ribosomal subunit protein uL5</fullName>
    </recommendedName>
</protein>
<dbReference type="GO" id="GO:0003735">
    <property type="term" value="F:structural constituent of ribosome"/>
    <property type="evidence" value="ECO:0007669"/>
    <property type="project" value="InterPro"/>
</dbReference>
<dbReference type="SUPFAM" id="SSF55282">
    <property type="entry name" value="RL5-like"/>
    <property type="match status" value="1"/>
</dbReference>
<feature type="domain" description="Large ribosomal subunit protein uL5 N-terminal" evidence="9">
    <location>
        <begin position="6"/>
        <end position="59"/>
    </location>
</feature>
<dbReference type="PANTHER" id="PTHR11994">
    <property type="entry name" value="60S RIBOSOMAL PROTEIN L11-RELATED"/>
    <property type="match status" value="1"/>
</dbReference>
<dbReference type="InterPro" id="IPR057266">
    <property type="entry name" value="Ribosomal_uL5_euk/arc-type"/>
</dbReference>
<dbReference type="EMBL" id="KF900330">
    <property type="protein sequence ID" value="AIE91183.1"/>
    <property type="molecule type" value="Genomic_DNA"/>
</dbReference>
<accession>A0A075FJ09</accession>
<comment type="function">
    <text evidence="7">This is 1 of the proteins that bind and probably mediate the attachment of the 5S RNA into the large ribosomal subunit, where it forms part of the central protuberance. In the 70S ribosome it contacts protein S13 of the 30S subunit (bridge B1b), connecting the 2 subunits; this bridge is implicated in subunit movement. May contact the P site tRNA; the 5S rRNA and some of its associated proteins might help stabilize positioning of ribosome-bound tRNAs.</text>
</comment>
<evidence type="ECO:0000256" key="2">
    <source>
        <dbReference type="ARBA" id="ARBA00022555"/>
    </source>
</evidence>
<proteinExistence type="inferred from homology"/>
<dbReference type="GO" id="GO:0019843">
    <property type="term" value="F:rRNA binding"/>
    <property type="evidence" value="ECO:0007669"/>
    <property type="project" value="UniProtKB-UniRule"/>
</dbReference>
<feature type="domain" description="Large ribosomal subunit protein uL5 C-terminal" evidence="10">
    <location>
        <begin position="63"/>
        <end position="148"/>
    </location>
</feature>